<evidence type="ECO:0000256" key="1">
    <source>
        <dbReference type="SAM" id="Phobius"/>
    </source>
</evidence>
<evidence type="ECO:0000313" key="2">
    <source>
        <dbReference type="EMBL" id="KAF2874039.1"/>
    </source>
</evidence>
<dbReference type="PANTHER" id="PTHR35394:SF5">
    <property type="entry name" value="DUF3176 DOMAIN-CONTAINING PROTEIN"/>
    <property type="match status" value="1"/>
</dbReference>
<comment type="caution">
    <text evidence="2">The sequence shown here is derived from an EMBL/GenBank/DDBJ whole genome shotgun (WGS) entry which is preliminary data.</text>
</comment>
<dbReference type="Proteomes" id="UP000481861">
    <property type="component" value="Unassembled WGS sequence"/>
</dbReference>
<keyword evidence="1" id="KW-0472">Membrane</keyword>
<feature type="non-terminal residue" evidence="2">
    <location>
        <position position="1"/>
    </location>
</feature>
<proteinExistence type="predicted"/>
<sequence>WGLGTLCCCLVIGALLGIIITTRNYNHKPIPDWPYGLTINTIIAAYSVVIKTAAGLVLAEGISHLKWTSLERPSSLRSFMVHDEASRGPWGAVSLLW</sequence>
<dbReference type="PANTHER" id="PTHR35394">
    <property type="entry name" value="DUF3176 DOMAIN-CONTAINING PROTEIN"/>
    <property type="match status" value="1"/>
</dbReference>
<keyword evidence="1" id="KW-0812">Transmembrane</keyword>
<accession>A0A7C8MC09</accession>
<keyword evidence="3" id="KW-1185">Reference proteome</keyword>
<dbReference type="OrthoDB" id="5376804at2759"/>
<dbReference type="EMBL" id="JAADJZ010000006">
    <property type="protein sequence ID" value="KAF2874039.1"/>
    <property type="molecule type" value="Genomic_DNA"/>
</dbReference>
<protein>
    <submittedName>
        <fullName evidence="2">Uncharacterized protein</fullName>
    </submittedName>
</protein>
<reference evidence="2 3" key="1">
    <citation type="submission" date="2020-01" db="EMBL/GenBank/DDBJ databases">
        <authorList>
            <consortium name="DOE Joint Genome Institute"/>
            <person name="Haridas S."/>
            <person name="Albert R."/>
            <person name="Binder M."/>
            <person name="Bloem J."/>
            <person name="Labutti K."/>
            <person name="Salamov A."/>
            <person name="Andreopoulos B."/>
            <person name="Baker S.E."/>
            <person name="Barry K."/>
            <person name="Bills G."/>
            <person name="Bluhm B.H."/>
            <person name="Cannon C."/>
            <person name="Castanera R."/>
            <person name="Culley D.E."/>
            <person name="Daum C."/>
            <person name="Ezra D."/>
            <person name="Gonzalez J.B."/>
            <person name="Henrissat B."/>
            <person name="Kuo A."/>
            <person name="Liang C."/>
            <person name="Lipzen A."/>
            <person name="Lutzoni F."/>
            <person name="Magnuson J."/>
            <person name="Mondo S."/>
            <person name="Nolan M."/>
            <person name="Ohm R."/>
            <person name="Pangilinan J."/>
            <person name="Park H.-J.H."/>
            <person name="Ramirez L."/>
            <person name="Alfaro M."/>
            <person name="Sun H."/>
            <person name="Tritt A."/>
            <person name="Yoshinaga Y."/>
            <person name="Zwiers L.-H.L."/>
            <person name="Turgeon B.G."/>
            <person name="Goodwin S.B."/>
            <person name="Spatafora J.W."/>
            <person name="Crous P.W."/>
            <person name="Grigoriev I.V."/>
        </authorList>
    </citation>
    <scope>NUCLEOTIDE SEQUENCE [LARGE SCALE GENOMIC DNA]</scope>
    <source>
        <strain evidence="2 3">CBS 611.86</strain>
    </source>
</reference>
<feature type="non-terminal residue" evidence="2">
    <location>
        <position position="97"/>
    </location>
</feature>
<dbReference type="AlphaFoldDB" id="A0A7C8MC09"/>
<name>A0A7C8MC09_9PLEO</name>
<evidence type="ECO:0000313" key="3">
    <source>
        <dbReference type="Proteomes" id="UP000481861"/>
    </source>
</evidence>
<feature type="transmembrane region" description="Helical" evidence="1">
    <location>
        <begin position="33"/>
        <end position="59"/>
    </location>
</feature>
<dbReference type="Pfam" id="PF11374">
    <property type="entry name" value="DUF3176"/>
    <property type="match status" value="1"/>
</dbReference>
<keyword evidence="1" id="KW-1133">Transmembrane helix</keyword>
<gene>
    <name evidence="2" type="ORF">BDV95DRAFT_470180</name>
</gene>
<dbReference type="InterPro" id="IPR021514">
    <property type="entry name" value="DUF3176"/>
</dbReference>
<organism evidence="2 3">
    <name type="scientific">Massariosphaeria phaeospora</name>
    <dbReference type="NCBI Taxonomy" id="100035"/>
    <lineage>
        <taxon>Eukaryota</taxon>
        <taxon>Fungi</taxon>
        <taxon>Dikarya</taxon>
        <taxon>Ascomycota</taxon>
        <taxon>Pezizomycotina</taxon>
        <taxon>Dothideomycetes</taxon>
        <taxon>Pleosporomycetidae</taxon>
        <taxon>Pleosporales</taxon>
        <taxon>Pleosporales incertae sedis</taxon>
        <taxon>Massariosphaeria</taxon>
    </lineage>
</organism>